<accession>A0A1W6LG68</accession>
<dbReference type="PROSITE" id="PS51257">
    <property type="entry name" value="PROKAR_LIPOPROTEIN"/>
    <property type="match status" value="1"/>
</dbReference>
<sequence>MRPITVALLSFGLAALTACSRIDPIGTDLVALNAAGQTAMAQADVQQAMTKVQAAATNPEKAAIMRESAAAIGRARDTLEKTEMKSPEVRDIQARMVAGFGKLGAGAKTAADAFDSSATADLDKARQQMREGQVEFINAGQDMVTLAKRRSVDLNTRRS</sequence>
<organism evidence="1 2">
    <name type="scientific">Piscinibacter gummiphilus</name>
    <dbReference type="NCBI Taxonomy" id="946333"/>
    <lineage>
        <taxon>Bacteria</taxon>
        <taxon>Pseudomonadati</taxon>
        <taxon>Pseudomonadota</taxon>
        <taxon>Betaproteobacteria</taxon>
        <taxon>Burkholderiales</taxon>
        <taxon>Sphaerotilaceae</taxon>
        <taxon>Piscinibacter</taxon>
    </lineage>
</organism>
<dbReference type="OrthoDB" id="9951627at2"/>
<dbReference type="STRING" id="946333.A4W93_26725"/>
<dbReference type="AlphaFoldDB" id="A0A1W6LG68"/>
<proteinExistence type="predicted"/>
<keyword evidence="2" id="KW-1185">Reference proteome</keyword>
<dbReference type="RefSeq" id="WP_085753527.1">
    <property type="nucleotide sequence ID" value="NZ_BSPR01000017.1"/>
</dbReference>
<evidence type="ECO:0000313" key="1">
    <source>
        <dbReference type="EMBL" id="ARN23210.1"/>
    </source>
</evidence>
<dbReference type="Proteomes" id="UP000193427">
    <property type="component" value="Chromosome"/>
</dbReference>
<evidence type="ECO:0000313" key="2">
    <source>
        <dbReference type="Proteomes" id="UP000193427"/>
    </source>
</evidence>
<dbReference type="KEGG" id="rgu:A4W93_26725"/>
<reference evidence="1 2" key="1">
    <citation type="submission" date="2016-04" db="EMBL/GenBank/DDBJ databases">
        <title>Complete genome sequence of natural rubber-degrading, novel Gram-negative bacterium, Rhizobacter gummiphilus strain NS21.</title>
        <authorList>
            <person name="Tabata M."/>
            <person name="Kasai D."/>
            <person name="Fukuda M."/>
        </authorList>
    </citation>
    <scope>NUCLEOTIDE SEQUENCE [LARGE SCALE GENOMIC DNA]</scope>
    <source>
        <strain evidence="1 2">NS21</strain>
    </source>
</reference>
<name>A0A1W6LG68_9BURK</name>
<gene>
    <name evidence="1" type="ORF">A4W93_26725</name>
</gene>
<protein>
    <submittedName>
        <fullName evidence="1">Uncharacterized protein</fullName>
    </submittedName>
</protein>
<dbReference type="EMBL" id="CP015118">
    <property type="protein sequence ID" value="ARN23210.1"/>
    <property type="molecule type" value="Genomic_DNA"/>
</dbReference>